<name>A0A7M5UMD2_9CNID</name>
<proteinExistence type="predicted"/>
<keyword evidence="2" id="KW-1185">Reference proteome</keyword>
<evidence type="ECO:0000313" key="2">
    <source>
        <dbReference type="Proteomes" id="UP000594262"/>
    </source>
</evidence>
<dbReference type="RefSeq" id="XP_066935932.1">
    <property type="nucleotide sequence ID" value="XM_067079831.1"/>
</dbReference>
<sequence length="225" mass="26304">MYKRSYPFYKHQAICVTKQWEADESVVDENAKYSVIKDKEAYEAEGIRLVEESLKSIKNDKDLQDREPGKTVSKLAESMLSIDKNEFKNISDYFCNKMYLYVKFHKQMKVDYLSAKFHNMALDDGNDNPFFQLIEKSFPQTQPSTMFQIYQYFLKHFLQKTLALCIKPNKQALDISRISMTRDEESTLRYVAGFLIFSLKRKLRGKTSSQAKAVVALLETACFQK</sequence>
<accession>A0A7M5UMD2</accession>
<dbReference type="AlphaFoldDB" id="A0A7M5UMD2"/>
<dbReference type="EnsemblMetazoa" id="CLYHEMT012009.1">
    <property type="protein sequence ID" value="CLYHEMP012009.1"/>
    <property type="gene ID" value="CLYHEMG012009"/>
</dbReference>
<organism evidence="1 2">
    <name type="scientific">Clytia hemisphaerica</name>
    <dbReference type="NCBI Taxonomy" id="252671"/>
    <lineage>
        <taxon>Eukaryota</taxon>
        <taxon>Metazoa</taxon>
        <taxon>Cnidaria</taxon>
        <taxon>Hydrozoa</taxon>
        <taxon>Hydroidolina</taxon>
        <taxon>Leptothecata</taxon>
        <taxon>Obeliida</taxon>
        <taxon>Clytiidae</taxon>
        <taxon>Clytia</taxon>
    </lineage>
</organism>
<protein>
    <submittedName>
        <fullName evidence="1">Uncharacterized protein</fullName>
    </submittedName>
</protein>
<dbReference type="GeneID" id="136823657"/>
<evidence type="ECO:0000313" key="1">
    <source>
        <dbReference type="EnsemblMetazoa" id="CLYHEMP012009.1"/>
    </source>
</evidence>
<dbReference type="Proteomes" id="UP000594262">
    <property type="component" value="Unplaced"/>
</dbReference>
<reference evidence="1" key="1">
    <citation type="submission" date="2021-01" db="UniProtKB">
        <authorList>
            <consortium name="EnsemblMetazoa"/>
        </authorList>
    </citation>
    <scope>IDENTIFICATION</scope>
</reference>